<dbReference type="AlphaFoldDB" id="A0AAV7GTI9"/>
<feature type="region of interest" description="Disordered" evidence="1">
    <location>
        <begin position="48"/>
        <end position="80"/>
    </location>
</feature>
<gene>
    <name evidence="2" type="ORF">IEQ34_011757</name>
</gene>
<dbReference type="EMBL" id="JAGFBR010000011">
    <property type="protein sequence ID" value="KAH0458943.1"/>
    <property type="molecule type" value="Genomic_DNA"/>
</dbReference>
<evidence type="ECO:0000313" key="3">
    <source>
        <dbReference type="Proteomes" id="UP000775213"/>
    </source>
</evidence>
<proteinExistence type="predicted"/>
<comment type="caution">
    <text evidence="2">The sequence shown here is derived from an EMBL/GenBank/DDBJ whole genome shotgun (WGS) entry which is preliminary data.</text>
</comment>
<accession>A0AAV7GTI9</accession>
<keyword evidence="3" id="KW-1185">Reference proteome</keyword>
<sequence length="232" mass="26331">MRRSAGRYVTLPVTAADLNLFFSLLEKVENLTSFFSLLEKAENLEDRTKKPSFQMTRQGHRRSKGAASPEQPPKVAGEKTAQLVRTEETGCQGRDLKVSNKDSPDIILSRHLAPKSLPSPSSVVVWRSLRQSFVIVLFSLSRALPLNRRIHYPPQFLNLFSRICTLEIEIELGISKIPFLYIHMPPLLFRQKERLQCASLSTGSPHPFSFHCFAPFYSVVHLIWLEGSPLQS</sequence>
<protein>
    <submittedName>
        <fullName evidence="2">Uncharacterized protein</fullName>
    </submittedName>
</protein>
<evidence type="ECO:0000313" key="2">
    <source>
        <dbReference type="EMBL" id="KAH0458943.1"/>
    </source>
</evidence>
<name>A0AAV7GTI9_DENCH</name>
<reference evidence="2 3" key="1">
    <citation type="journal article" date="2021" name="Hortic Res">
        <title>Chromosome-scale assembly of the Dendrobium chrysotoxum genome enhances the understanding of orchid evolution.</title>
        <authorList>
            <person name="Zhang Y."/>
            <person name="Zhang G.Q."/>
            <person name="Zhang D."/>
            <person name="Liu X.D."/>
            <person name="Xu X.Y."/>
            <person name="Sun W.H."/>
            <person name="Yu X."/>
            <person name="Zhu X."/>
            <person name="Wang Z.W."/>
            <person name="Zhao X."/>
            <person name="Zhong W.Y."/>
            <person name="Chen H."/>
            <person name="Yin W.L."/>
            <person name="Huang T."/>
            <person name="Niu S.C."/>
            <person name="Liu Z.J."/>
        </authorList>
    </citation>
    <scope>NUCLEOTIDE SEQUENCE [LARGE SCALE GENOMIC DNA]</scope>
    <source>
        <strain evidence="2">Lindl</strain>
    </source>
</reference>
<dbReference type="Proteomes" id="UP000775213">
    <property type="component" value="Unassembled WGS sequence"/>
</dbReference>
<organism evidence="2 3">
    <name type="scientific">Dendrobium chrysotoxum</name>
    <name type="common">Orchid</name>
    <dbReference type="NCBI Taxonomy" id="161865"/>
    <lineage>
        <taxon>Eukaryota</taxon>
        <taxon>Viridiplantae</taxon>
        <taxon>Streptophyta</taxon>
        <taxon>Embryophyta</taxon>
        <taxon>Tracheophyta</taxon>
        <taxon>Spermatophyta</taxon>
        <taxon>Magnoliopsida</taxon>
        <taxon>Liliopsida</taxon>
        <taxon>Asparagales</taxon>
        <taxon>Orchidaceae</taxon>
        <taxon>Epidendroideae</taxon>
        <taxon>Malaxideae</taxon>
        <taxon>Dendrobiinae</taxon>
        <taxon>Dendrobium</taxon>
    </lineage>
</organism>
<evidence type="ECO:0000256" key="1">
    <source>
        <dbReference type="SAM" id="MobiDB-lite"/>
    </source>
</evidence>